<comment type="caution">
    <text evidence="1">The sequence shown here is derived from an EMBL/GenBank/DDBJ whole genome shotgun (WGS) entry which is preliminary data.</text>
</comment>
<protein>
    <submittedName>
        <fullName evidence="1">Uncharacterized protein</fullName>
    </submittedName>
</protein>
<organism evidence="1 2">
    <name type="scientific">Nostoc punctiforme NIES-2108</name>
    <dbReference type="NCBI Taxonomy" id="1356359"/>
    <lineage>
        <taxon>Bacteria</taxon>
        <taxon>Bacillati</taxon>
        <taxon>Cyanobacteriota</taxon>
        <taxon>Cyanophyceae</taxon>
        <taxon>Nostocales</taxon>
        <taxon>Nostocaceae</taxon>
        <taxon>Nostoc</taxon>
    </lineage>
</organism>
<evidence type="ECO:0000313" key="1">
    <source>
        <dbReference type="EMBL" id="RCJ41429.1"/>
    </source>
</evidence>
<name>A0A367RZK2_NOSPU</name>
<gene>
    <name evidence="1" type="ORF">A6769_00465</name>
</gene>
<dbReference type="Proteomes" id="UP000252085">
    <property type="component" value="Unassembled WGS sequence"/>
</dbReference>
<proteinExistence type="predicted"/>
<dbReference type="AlphaFoldDB" id="A0A367RZK2"/>
<dbReference type="EMBL" id="LXQE01000029">
    <property type="protein sequence ID" value="RCJ41429.1"/>
    <property type="molecule type" value="Genomic_DNA"/>
</dbReference>
<reference evidence="1 2" key="1">
    <citation type="submission" date="2016-04" db="EMBL/GenBank/DDBJ databases">
        <authorList>
            <person name="Evans L.H."/>
            <person name="Alamgir A."/>
            <person name="Owens N."/>
            <person name="Weber N.D."/>
            <person name="Virtaneva K."/>
            <person name="Barbian K."/>
            <person name="Babar A."/>
            <person name="Rosenke K."/>
        </authorList>
    </citation>
    <scope>NUCLEOTIDE SEQUENCE [LARGE SCALE GENOMIC DNA]</scope>
    <source>
        <strain evidence="1">NIES-2108</strain>
    </source>
</reference>
<accession>A0A367RZK2</accession>
<evidence type="ECO:0000313" key="2">
    <source>
        <dbReference type="Proteomes" id="UP000252085"/>
    </source>
</evidence>
<sequence length="173" mass="20313">MRKQYVFLLAKSTEMRKQSSILRKQYAFLLAESTEMNARYTEMRKQLSILRKQYAFLLAESTEMRKQYAFLLIEIDSSGYSKLDKLNKIFHKERQGAVFRLRSTTREEAEVKTLVLSHCPVKKKNCIETHSARDKVSLLQSHVVNMGSFCFLPLELKPYMKLSFHTVTHILLL</sequence>